<evidence type="ECO:0000313" key="10">
    <source>
        <dbReference type="Proteomes" id="UP000036987"/>
    </source>
</evidence>
<dbReference type="Proteomes" id="UP000036987">
    <property type="component" value="Unassembled WGS sequence"/>
</dbReference>
<proteinExistence type="inferred from homology"/>
<reference evidence="10" key="1">
    <citation type="journal article" date="2016" name="Nature">
        <title>The genome of the seagrass Zostera marina reveals angiosperm adaptation to the sea.</title>
        <authorList>
            <person name="Olsen J.L."/>
            <person name="Rouze P."/>
            <person name="Verhelst B."/>
            <person name="Lin Y.-C."/>
            <person name="Bayer T."/>
            <person name="Collen J."/>
            <person name="Dattolo E."/>
            <person name="De Paoli E."/>
            <person name="Dittami S."/>
            <person name="Maumus F."/>
            <person name="Michel G."/>
            <person name="Kersting A."/>
            <person name="Lauritano C."/>
            <person name="Lohaus R."/>
            <person name="Toepel M."/>
            <person name="Tonon T."/>
            <person name="Vanneste K."/>
            <person name="Amirebrahimi M."/>
            <person name="Brakel J."/>
            <person name="Bostroem C."/>
            <person name="Chovatia M."/>
            <person name="Grimwood J."/>
            <person name="Jenkins J.W."/>
            <person name="Jueterbock A."/>
            <person name="Mraz A."/>
            <person name="Stam W.T."/>
            <person name="Tice H."/>
            <person name="Bornberg-Bauer E."/>
            <person name="Green P.J."/>
            <person name="Pearson G.A."/>
            <person name="Procaccini G."/>
            <person name="Duarte C.M."/>
            <person name="Schmutz J."/>
            <person name="Reusch T.B.H."/>
            <person name="Van de Peer Y."/>
        </authorList>
    </citation>
    <scope>NUCLEOTIDE SEQUENCE [LARGE SCALE GENOMIC DNA]</scope>
    <source>
        <strain evidence="10">cv. Finnish</strain>
    </source>
</reference>
<dbReference type="Pfam" id="PF00083">
    <property type="entry name" value="Sugar_tr"/>
    <property type="match status" value="2"/>
</dbReference>
<evidence type="ECO:0000256" key="5">
    <source>
        <dbReference type="ARBA" id="ARBA00022989"/>
    </source>
</evidence>
<feature type="transmembrane region" description="Helical" evidence="7">
    <location>
        <begin position="99"/>
        <end position="121"/>
    </location>
</feature>
<dbReference type="InterPro" id="IPR003663">
    <property type="entry name" value="Sugar/inositol_transpt"/>
</dbReference>
<dbReference type="AlphaFoldDB" id="A0A0K9Q669"/>
<dbReference type="PROSITE" id="PS50850">
    <property type="entry name" value="MFS"/>
    <property type="match status" value="1"/>
</dbReference>
<feature type="transmembrane region" description="Helical" evidence="7">
    <location>
        <begin position="688"/>
        <end position="711"/>
    </location>
</feature>
<feature type="domain" description="Major facilitator superfamily (MFS) profile" evidence="8">
    <location>
        <begin position="8"/>
        <end position="717"/>
    </location>
</feature>
<comment type="caution">
    <text evidence="9">The sequence shown here is derived from an EMBL/GenBank/DDBJ whole genome shotgun (WGS) entry which is preliminary data.</text>
</comment>
<dbReference type="GO" id="GO:0055085">
    <property type="term" value="P:transmembrane transport"/>
    <property type="evidence" value="ECO:0000318"/>
    <property type="project" value="GO_Central"/>
</dbReference>
<feature type="transmembrane region" description="Helical" evidence="7">
    <location>
        <begin position="166"/>
        <end position="186"/>
    </location>
</feature>
<feature type="transmembrane region" description="Helical" evidence="7">
    <location>
        <begin position="662"/>
        <end position="682"/>
    </location>
</feature>
<dbReference type="PROSITE" id="PS00217">
    <property type="entry name" value="SUGAR_TRANSPORT_2"/>
    <property type="match status" value="1"/>
</dbReference>
<keyword evidence="6 7" id="KW-0472">Membrane</keyword>
<evidence type="ECO:0000256" key="2">
    <source>
        <dbReference type="ARBA" id="ARBA00010992"/>
    </source>
</evidence>
<dbReference type="InterPro" id="IPR020846">
    <property type="entry name" value="MFS_dom"/>
</dbReference>
<dbReference type="STRING" id="29655.A0A0K9Q669"/>
<dbReference type="FunFam" id="1.20.1250.20:FF:000108">
    <property type="entry name" value="Monosaccharide-sensing protein 2"/>
    <property type="match status" value="1"/>
</dbReference>
<dbReference type="GO" id="GO:0022857">
    <property type="term" value="F:transmembrane transporter activity"/>
    <property type="evidence" value="ECO:0000318"/>
    <property type="project" value="GO_Central"/>
</dbReference>
<evidence type="ECO:0000313" key="9">
    <source>
        <dbReference type="EMBL" id="KMZ76282.1"/>
    </source>
</evidence>
<dbReference type="PRINTS" id="PR00171">
    <property type="entry name" value="SUGRTRNSPORT"/>
</dbReference>
<keyword evidence="3" id="KW-0813">Transport</keyword>
<organism evidence="9 10">
    <name type="scientific">Zostera marina</name>
    <name type="common">Eelgrass</name>
    <dbReference type="NCBI Taxonomy" id="29655"/>
    <lineage>
        <taxon>Eukaryota</taxon>
        <taxon>Viridiplantae</taxon>
        <taxon>Streptophyta</taxon>
        <taxon>Embryophyta</taxon>
        <taxon>Tracheophyta</taxon>
        <taxon>Spermatophyta</taxon>
        <taxon>Magnoliopsida</taxon>
        <taxon>Liliopsida</taxon>
        <taxon>Zosteraceae</taxon>
        <taxon>Zostera</taxon>
    </lineage>
</organism>
<feature type="transmembrane region" description="Helical" evidence="7">
    <location>
        <begin position="44"/>
        <end position="63"/>
    </location>
</feature>
<dbReference type="OrthoDB" id="6339427at2759"/>
<dbReference type="Gene3D" id="1.20.1250.20">
    <property type="entry name" value="MFS general substrate transporter like domains"/>
    <property type="match status" value="2"/>
</dbReference>
<protein>
    <submittedName>
        <fullName evidence="9">Putative Sugar transporter</fullName>
    </submittedName>
</protein>
<dbReference type="InterPro" id="IPR005829">
    <property type="entry name" value="Sugar_transporter_CS"/>
</dbReference>
<comment type="subcellular location">
    <subcellularLocation>
        <location evidence="1">Membrane</location>
        <topology evidence="1">Multi-pass membrane protein</topology>
    </subcellularLocation>
</comment>
<dbReference type="InterPro" id="IPR036259">
    <property type="entry name" value="MFS_trans_sf"/>
</dbReference>
<evidence type="ECO:0000256" key="7">
    <source>
        <dbReference type="SAM" id="Phobius"/>
    </source>
</evidence>
<evidence type="ECO:0000259" key="8">
    <source>
        <dbReference type="PROSITE" id="PS50850"/>
    </source>
</evidence>
<keyword evidence="9" id="KW-0762">Sugar transport</keyword>
<dbReference type="SUPFAM" id="SSF103473">
    <property type="entry name" value="MFS general substrate transporter"/>
    <property type="match status" value="1"/>
</dbReference>
<evidence type="ECO:0000256" key="3">
    <source>
        <dbReference type="ARBA" id="ARBA00022448"/>
    </source>
</evidence>
<sequence>MVNVAVFVAIAASMGNMLQGWDNANIAGSILYIKREFDLETQPTIEGLIIATSLIGAILVTTISGIVSDRFGRRPALIASSLLFFASSLAVLFCPNIYILFLARLVDGFGLGLAVTLTPIYVSETAPSDIRGLLSTVSQFTLSLGMLFSYSMIFGLSLTTVPDWRYMLGGLLIPSFVYFMLMVFFVPESPRWLVSKGRMTEARLVLQRLRGCYDVSGEMALLVEGLEVGSNVSIEKYIIGPATTDATEERAISGNKESIKLYGAEQGLSWVARPITAHDANDVVSLGGSLTNQSTTNIPFMDPVVTLFGSVQENLPDVSGSMKSMLFPNFGSMFAADSSAKPDNRRWDEESVNLEDEEYASDVVEDDNDDCDDTDGNIQSPLLSRHATLSMEQVQQPINAPSNVGETLTSTNIGGGWQLAWKWSEQEVDRRKEGSLKRIYMHQEGVGAAATGSRHISVASFSPESGFVQASALVSQSALYSKDCIDQHPAELMGMLHPAEPVVKGPRWSDLFESGVKHALIVGIGIQMFQQFAGISGILYYTPQILKEAGVEVLLSNLGVGSDSSSILISAASSLLTLPFIAVAMRLVDISGRRILLLATIPFLMLSLIILIISNTISMSMTLQAILSTLSVILYFCFYVMGFGPVPNILCSEMFPTRVRGVCIAICSMTYWTSNIIVTYSLPVLLNSIGLAAVCGIYATVCAFAMVFVYLKVPETMGMPLEVITEFFSVASKKKDPISSSPTIDA</sequence>
<comment type="similarity">
    <text evidence="2">Belongs to the major facilitator superfamily. Sugar transporter (TC 2.A.1.1) family.</text>
</comment>
<feature type="transmembrane region" description="Helical" evidence="7">
    <location>
        <begin position="75"/>
        <end position="93"/>
    </location>
</feature>
<keyword evidence="5 7" id="KW-1133">Transmembrane helix</keyword>
<dbReference type="PANTHER" id="PTHR48020:SF35">
    <property type="entry name" value="SUGAR TRANSPORTER"/>
    <property type="match status" value="1"/>
</dbReference>
<gene>
    <name evidence="9" type="ORF">ZOSMA_104G00350</name>
</gene>
<dbReference type="GO" id="GO:0016020">
    <property type="term" value="C:membrane"/>
    <property type="evidence" value="ECO:0000318"/>
    <property type="project" value="GO_Central"/>
</dbReference>
<feature type="transmembrane region" description="Helical" evidence="7">
    <location>
        <begin position="567"/>
        <end position="588"/>
    </location>
</feature>
<name>A0A0K9Q669_ZOSMR</name>
<feature type="transmembrane region" description="Helical" evidence="7">
    <location>
        <begin position="625"/>
        <end position="650"/>
    </location>
</feature>
<evidence type="ECO:0000256" key="1">
    <source>
        <dbReference type="ARBA" id="ARBA00004141"/>
    </source>
</evidence>
<feature type="transmembrane region" description="Helical" evidence="7">
    <location>
        <begin position="133"/>
        <end position="154"/>
    </location>
</feature>
<feature type="transmembrane region" description="Helical" evidence="7">
    <location>
        <begin position="595"/>
        <end position="613"/>
    </location>
</feature>
<accession>A0A0K9Q669</accession>
<keyword evidence="4 7" id="KW-0812">Transmembrane</keyword>
<dbReference type="PROSITE" id="PS00216">
    <property type="entry name" value="SUGAR_TRANSPORT_1"/>
    <property type="match status" value="1"/>
</dbReference>
<dbReference type="InterPro" id="IPR005828">
    <property type="entry name" value="MFS_sugar_transport-like"/>
</dbReference>
<keyword evidence="10" id="KW-1185">Reference proteome</keyword>
<dbReference type="InterPro" id="IPR050814">
    <property type="entry name" value="Myo-inositol_Transporter"/>
</dbReference>
<dbReference type="PANTHER" id="PTHR48020">
    <property type="entry name" value="PROTON MYO-INOSITOL COTRANSPORTER"/>
    <property type="match status" value="1"/>
</dbReference>
<dbReference type="EMBL" id="LFYR01000056">
    <property type="protein sequence ID" value="KMZ76282.1"/>
    <property type="molecule type" value="Genomic_DNA"/>
</dbReference>
<evidence type="ECO:0000256" key="4">
    <source>
        <dbReference type="ARBA" id="ARBA00022692"/>
    </source>
</evidence>
<evidence type="ECO:0000256" key="6">
    <source>
        <dbReference type="ARBA" id="ARBA00023136"/>
    </source>
</evidence>